<protein>
    <recommendedName>
        <fullName evidence="3">PEP-CTERM protein-sorting domain-containing protein</fullName>
    </recommendedName>
</protein>
<name>A0A517T3F1_9PLAN</name>
<organism evidence="1 2">
    <name type="scientific">Calycomorphotria hydatis</name>
    <dbReference type="NCBI Taxonomy" id="2528027"/>
    <lineage>
        <taxon>Bacteria</taxon>
        <taxon>Pseudomonadati</taxon>
        <taxon>Planctomycetota</taxon>
        <taxon>Planctomycetia</taxon>
        <taxon>Planctomycetales</taxon>
        <taxon>Planctomycetaceae</taxon>
        <taxon>Calycomorphotria</taxon>
    </lineage>
</organism>
<sequence length="281" mass="29660">MRSWIATVVVFLGLSGVFIASARAESVNFEGLEHGRIVNTQYASQGLTVITAVNTGGGPNLAAAFDSEEHWTQDPDLEGPPWSKGNLAPSTVLGNILIIAENSWGSSDGILNYPDDEGTSPAGSLFFEFNADIDSFGFDAIDVEGPKKAHGHHAGDDADYNVTFYDDGNALATVGFDQFITPGDPFFDASVKYGNNSANRITPITVAALNAAFGLAISAFDMVEIHFGGSTAVDNIYWTFADDGGGTGIVPEPGALSLSLLGLVSLAAIYRRRLCQSLQKN</sequence>
<dbReference type="RefSeq" id="WP_145258769.1">
    <property type="nucleotide sequence ID" value="NZ_CP036316.1"/>
</dbReference>
<dbReference type="AlphaFoldDB" id="A0A517T3F1"/>
<evidence type="ECO:0008006" key="3">
    <source>
        <dbReference type="Google" id="ProtNLM"/>
    </source>
</evidence>
<dbReference type="KEGG" id="chya:V22_00940"/>
<proteinExistence type="predicted"/>
<reference evidence="1 2" key="1">
    <citation type="submission" date="2019-02" db="EMBL/GenBank/DDBJ databases">
        <title>Deep-cultivation of Planctomycetes and their phenomic and genomic characterization uncovers novel biology.</title>
        <authorList>
            <person name="Wiegand S."/>
            <person name="Jogler M."/>
            <person name="Boedeker C."/>
            <person name="Pinto D."/>
            <person name="Vollmers J."/>
            <person name="Rivas-Marin E."/>
            <person name="Kohn T."/>
            <person name="Peeters S.H."/>
            <person name="Heuer A."/>
            <person name="Rast P."/>
            <person name="Oberbeckmann S."/>
            <person name="Bunk B."/>
            <person name="Jeske O."/>
            <person name="Meyerdierks A."/>
            <person name="Storesund J.E."/>
            <person name="Kallscheuer N."/>
            <person name="Luecker S."/>
            <person name="Lage O.M."/>
            <person name="Pohl T."/>
            <person name="Merkel B.J."/>
            <person name="Hornburger P."/>
            <person name="Mueller R.-W."/>
            <person name="Bruemmer F."/>
            <person name="Labrenz M."/>
            <person name="Spormann A.M."/>
            <person name="Op den Camp H."/>
            <person name="Overmann J."/>
            <person name="Amann R."/>
            <person name="Jetten M.S.M."/>
            <person name="Mascher T."/>
            <person name="Medema M.H."/>
            <person name="Devos D.P."/>
            <person name="Kaster A.-K."/>
            <person name="Ovreas L."/>
            <person name="Rohde M."/>
            <person name="Galperin M.Y."/>
            <person name="Jogler C."/>
        </authorList>
    </citation>
    <scope>NUCLEOTIDE SEQUENCE [LARGE SCALE GENOMIC DNA]</scope>
    <source>
        <strain evidence="1 2">V22</strain>
    </source>
</reference>
<keyword evidence="2" id="KW-1185">Reference proteome</keyword>
<evidence type="ECO:0000313" key="1">
    <source>
        <dbReference type="EMBL" id="QDT62896.1"/>
    </source>
</evidence>
<gene>
    <name evidence="1" type="ORF">V22_00940</name>
</gene>
<dbReference type="EMBL" id="CP036316">
    <property type="protein sequence ID" value="QDT62896.1"/>
    <property type="molecule type" value="Genomic_DNA"/>
</dbReference>
<dbReference type="Proteomes" id="UP000319976">
    <property type="component" value="Chromosome"/>
</dbReference>
<accession>A0A517T3F1</accession>
<evidence type="ECO:0000313" key="2">
    <source>
        <dbReference type="Proteomes" id="UP000319976"/>
    </source>
</evidence>
<dbReference type="OrthoDB" id="6381651at2"/>